<gene>
    <name evidence="2" type="ORF">GWI33_002691</name>
</gene>
<proteinExistence type="predicted"/>
<accession>A0A834HXH9</accession>
<feature type="region of interest" description="Disordered" evidence="1">
    <location>
        <begin position="93"/>
        <end position="115"/>
    </location>
</feature>
<dbReference type="EMBL" id="JAACXV010021994">
    <property type="protein sequence ID" value="KAF7263367.1"/>
    <property type="molecule type" value="Genomic_DNA"/>
</dbReference>
<organism evidence="2 3">
    <name type="scientific">Rhynchophorus ferrugineus</name>
    <name type="common">Red palm weevil</name>
    <name type="synonym">Curculio ferrugineus</name>
    <dbReference type="NCBI Taxonomy" id="354439"/>
    <lineage>
        <taxon>Eukaryota</taxon>
        <taxon>Metazoa</taxon>
        <taxon>Ecdysozoa</taxon>
        <taxon>Arthropoda</taxon>
        <taxon>Hexapoda</taxon>
        <taxon>Insecta</taxon>
        <taxon>Pterygota</taxon>
        <taxon>Neoptera</taxon>
        <taxon>Endopterygota</taxon>
        <taxon>Coleoptera</taxon>
        <taxon>Polyphaga</taxon>
        <taxon>Cucujiformia</taxon>
        <taxon>Curculionidae</taxon>
        <taxon>Dryophthorinae</taxon>
        <taxon>Rhynchophorus</taxon>
    </lineage>
</organism>
<feature type="compositionally biased region" description="Basic and acidic residues" evidence="1">
    <location>
        <begin position="1"/>
        <end position="14"/>
    </location>
</feature>
<reference evidence="2" key="1">
    <citation type="submission" date="2020-08" db="EMBL/GenBank/DDBJ databases">
        <title>Genome sequencing and assembly of the red palm weevil Rhynchophorus ferrugineus.</title>
        <authorList>
            <person name="Dias G.B."/>
            <person name="Bergman C.M."/>
            <person name="Manee M."/>
        </authorList>
    </citation>
    <scope>NUCLEOTIDE SEQUENCE</scope>
    <source>
        <strain evidence="2">AA-2017</strain>
        <tissue evidence="2">Whole larva</tissue>
    </source>
</reference>
<protein>
    <submittedName>
        <fullName evidence="2">Uncharacterized protein</fullName>
    </submittedName>
</protein>
<keyword evidence="3" id="KW-1185">Reference proteome</keyword>
<evidence type="ECO:0000313" key="3">
    <source>
        <dbReference type="Proteomes" id="UP000625711"/>
    </source>
</evidence>
<sequence length="115" mass="12975">FRRQTNENREKNERAGGGVGGVEKNRAQRPLVSPVETEKSAAEKAACQDQFDSLVVRFLSVPYPVSRTGKLKRETADETTEVRYEVINSSDARELEEPWMEEGERDMGETGGRGW</sequence>
<name>A0A834HXH9_RHYFE</name>
<evidence type="ECO:0000313" key="2">
    <source>
        <dbReference type="EMBL" id="KAF7263367.1"/>
    </source>
</evidence>
<dbReference type="AlphaFoldDB" id="A0A834HXH9"/>
<dbReference type="Proteomes" id="UP000625711">
    <property type="component" value="Unassembled WGS sequence"/>
</dbReference>
<feature type="non-terminal residue" evidence="2">
    <location>
        <position position="1"/>
    </location>
</feature>
<comment type="caution">
    <text evidence="2">The sequence shown here is derived from an EMBL/GenBank/DDBJ whole genome shotgun (WGS) entry which is preliminary data.</text>
</comment>
<evidence type="ECO:0000256" key="1">
    <source>
        <dbReference type="SAM" id="MobiDB-lite"/>
    </source>
</evidence>
<feature type="region of interest" description="Disordered" evidence="1">
    <location>
        <begin position="1"/>
        <end position="43"/>
    </location>
</feature>